<name>A0A4Z0LVC7_9GAMM</name>
<dbReference type="InterPro" id="IPR036942">
    <property type="entry name" value="Beta-barrel_TonB_sf"/>
</dbReference>
<evidence type="ECO:0000259" key="15">
    <source>
        <dbReference type="Pfam" id="PF07715"/>
    </source>
</evidence>
<evidence type="ECO:0000313" key="16">
    <source>
        <dbReference type="EMBL" id="TGD71194.1"/>
    </source>
</evidence>
<dbReference type="Pfam" id="PF00593">
    <property type="entry name" value="TonB_dep_Rec_b-barrel"/>
    <property type="match status" value="1"/>
</dbReference>
<keyword evidence="6" id="KW-0408">Iron</keyword>
<comment type="caution">
    <text evidence="16">The sequence shown here is derived from an EMBL/GenBank/DDBJ whole genome shotgun (WGS) entry which is preliminary data.</text>
</comment>
<dbReference type="Pfam" id="PF07715">
    <property type="entry name" value="Plug"/>
    <property type="match status" value="1"/>
</dbReference>
<evidence type="ECO:0000256" key="2">
    <source>
        <dbReference type="ARBA" id="ARBA00022448"/>
    </source>
</evidence>
<dbReference type="GO" id="GO:0009279">
    <property type="term" value="C:cell outer membrane"/>
    <property type="evidence" value="ECO:0007669"/>
    <property type="project" value="UniProtKB-SubCell"/>
</dbReference>
<evidence type="ECO:0000256" key="6">
    <source>
        <dbReference type="ARBA" id="ARBA00023004"/>
    </source>
</evidence>
<reference evidence="16 17" key="1">
    <citation type="submission" date="2019-04" db="EMBL/GenBank/DDBJ databases">
        <title>Taxonomy of novel Haliea sp. from mangrove soil of West Coast of India.</title>
        <authorList>
            <person name="Verma A."/>
            <person name="Kumar P."/>
            <person name="Krishnamurthi S."/>
        </authorList>
    </citation>
    <scope>NUCLEOTIDE SEQUENCE [LARGE SCALE GENOMIC DNA]</scope>
    <source>
        <strain evidence="16 17">SAOS-164</strain>
    </source>
</reference>
<evidence type="ECO:0000256" key="4">
    <source>
        <dbReference type="ARBA" id="ARBA00022496"/>
    </source>
</evidence>
<organism evidence="16 17">
    <name type="scientific">Mangrovimicrobium sediminis</name>
    <dbReference type="NCBI Taxonomy" id="2562682"/>
    <lineage>
        <taxon>Bacteria</taxon>
        <taxon>Pseudomonadati</taxon>
        <taxon>Pseudomonadota</taxon>
        <taxon>Gammaproteobacteria</taxon>
        <taxon>Cellvibrionales</taxon>
        <taxon>Halieaceae</taxon>
        <taxon>Mangrovimicrobium</taxon>
    </lineage>
</organism>
<evidence type="ECO:0000256" key="1">
    <source>
        <dbReference type="ARBA" id="ARBA00004571"/>
    </source>
</evidence>
<dbReference type="Proteomes" id="UP000298050">
    <property type="component" value="Unassembled WGS sequence"/>
</dbReference>
<dbReference type="AlphaFoldDB" id="A0A4Z0LVC7"/>
<evidence type="ECO:0000313" key="17">
    <source>
        <dbReference type="Proteomes" id="UP000298050"/>
    </source>
</evidence>
<feature type="signal peptide" evidence="13">
    <location>
        <begin position="1"/>
        <end position="22"/>
    </location>
</feature>
<keyword evidence="5 11" id="KW-0812">Transmembrane</keyword>
<protein>
    <submittedName>
        <fullName evidence="16">TonB-dependent receptor</fullName>
    </submittedName>
</protein>
<dbReference type="PROSITE" id="PS51257">
    <property type="entry name" value="PROKAR_LIPOPROTEIN"/>
    <property type="match status" value="1"/>
</dbReference>
<evidence type="ECO:0000256" key="8">
    <source>
        <dbReference type="ARBA" id="ARBA00023077"/>
    </source>
</evidence>
<evidence type="ECO:0000256" key="7">
    <source>
        <dbReference type="ARBA" id="ARBA00023065"/>
    </source>
</evidence>
<dbReference type="InterPro" id="IPR000531">
    <property type="entry name" value="Beta-barrel_TonB"/>
</dbReference>
<dbReference type="InterPro" id="IPR012910">
    <property type="entry name" value="Plug_dom"/>
</dbReference>
<keyword evidence="8 12" id="KW-0798">TonB box</keyword>
<evidence type="ECO:0000256" key="3">
    <source>
        <dbReference type="ARBA" id="ARBA00022452"/>
    </source>
</evidence>
<keyword evidence="16" id="KW-0675">Receptor</keyword>
<evidence type="ECO:0000256" key="5">
    <source>
        <dbReference type="ARBA" id="ARBA00022692"/>
    </source>
</evidence>
<dbReference type="PANTHER" id="PTHR32552">
    <property type="entry name" value="FERRICHROME IRON RECEPTOR-RELATED"/>
    <property type="match status" value="1"/>
</dbReference>
<keyword evidence="3 11" id="KW-1134">Transmembrane beta strand</keyword>
<comment type="subcellular location">
    <subcellularLocation>
        <location evidence="1 11">Cell outer membrane</location>
        <topology evidence="1 11">Multi-pass membrane protein</topology>
    </subcellularLocation>
</comment>
<keyword evidence="10 11" id="KW-0998">Cell outer membrane</keyword>
<evidence type="ECO:0000256" key="12">
    <source>
        <dbReference type="RuleBase" id="RU003357"/>
    </source>
</evidence>
<accession>A0A4Z0LVC7</accession>
<dbReference type="OrthoDB" id="7051185at2"/>
<keyword evidence="2 11" id="KW-0813">Transport</keyword>
<gene>
    <name evidence="16" type="ORF">E4634_19485</name>
</gene>
<evidence type="ECO:0000259" key="14">
    <source>
        <dbReference type="Pfam" id="PF00593"/>
    </source>
</evidence>
<dbReference type="InterPro" id="IPR039426">
    <property type="entry name" value="TonB-dep_rcpt-like"/>
</dbReference>
<keyword evidence="17" id="KW-1185">Reference proteome</keyword>
<keyword evidence="7" id="KW-0406">Ion transport</keyword>
<sequence>MKRPQAAAVASCALPVSALALACAVASPASFAQGAGQLEEVVVTARKREESLQRVPVAVSVLGQQALRDNLADNLTKLGEIAPQVSLSQGGSGTGAVITVRGVSSASNDAGLDQSVAIEVDGVPISRGQVISASLFDLEQIQVLQGPQALFFGKNSPAGVISLSSARPTEEYEGYVTAGYEFEADQTFIEGAISGPIAGSLKGRLAVRASEMDGWIDNEAEPVADFLVPGVTDPGAAHGDTLPEEDITALRLGLLWTPADSFDARFTYLHNQQERNAGNASSEPFCVGSTTAPVIAGVVPIPGGDCKKNRRTVHGAVAPEFTVNIPYSNGGIPYFDSQFDFAALTLNLQFDALTLTSTTGYYDQTVQQMSVSDWSPYAAIWAASKEEYDLLTQELRLSSSFDGPINFMLGVYYETFDREFFNSADLFHAFDVESQSYAAVMMDANNDGDYTSAFGQLTWDISDALELAVGARWSDDQKDASIVNLVANPAYGLYPRGEVLKSSYDDSNVSPEATLSWYLDDDQTLYAAYKTGYKAGGISNPFLPSINATPENLQFEPEEAEGFEVGYKASLLERRLRLDLVAYSYDYKDLQVVSYNSETISFTINNAASADIEGVQGSFEWLLLDDLTLRGNFGYNKAEYSSFPNAQCYPGQTEAQGCVGGQQDLAGEALLRAPDWTYSIGADYSPALISGWDTTVSVNASYSDEFETATDNAPAGHQDDFWLLNAGLRVGPQHGHYEFAVIGRNLTDEYYMLNSNGWSGSSNPEQQVGFFNRPREIVLQATLRF</sequence>
<keyword evidence="4" id="KW-0410">Iron transport</keyword>
<keyword evidence="13" id="KW-0732">Signal</keyword>
<evidence type="ECO:0000256" key="13">
    <source>
        <dbReference type="SAM" id="SignalP"/>
    </source>
</evidence>
<dbReference type="SUPFAM" id="SSF56935">
    <property type="entry name" value="Porins"/>
    <property type="match status" value="1"/>
</dbReference>
<dbReference type="RefSeq" id="WP_135446353.1">
    <property type="nucleotide sequence ID" value="NZ_SRLE01000015.1"/>
</dbReference>
<evidence type="ECO:0000256" key="10">
    <source>
        <dbReference type="ARBA" id="ARBA00023237"/>
    </source>
</evidence>
<dbReference type="Gene3D" id="2.40.170.20">
    <property type="entry name" value="TonB-dependent receptor, beta-barrel domain"/>
    <property type="match status" value="1"/>
</dbReference>
<feature type="chain" id="PRO_5021362048" evidence="13">
    <location>
        <begin position="23"/>
        <end position="785"/>
    </location>
</feature>
<dbReference type="PANTHER" id="PTHR32552:SF81">
    <property type="entry name" value="TONB-DEPENDENT OUTER MEMBRANE RECEPTOR"/>
    <property type="match status" value="1"/>
</dbReference>
<dbReference type="GO" id="GO:0006826">
    <property type="term" value="P:iron ion transport"/>
    <property type="evidence" value="ECO:0007669"/>
    <property type="project" value="UniProtKB-KW"/>
</dbReference>
<feature type="domain" description="TonB-dependent receptor-like beta-barrel" evidence="14">
    <location>
        <begin position="330"/>
        <end position="730"/>
    </location>
</feature>
<proteinExistence type="inferred from homology"/>
<dbReference type="PROSITE" id="PS52016">
    <property type="entry name" value="TONB_DEPENDENT_REC_3"/>
    <property type="match status" value="1"/>
</dbReference>
<keyword evidence="9 11" id="KW-0472">Membrane</keyword>
<feature type="domain" description="TonB-dependent receptor plug" evidence="15">
    <location>
        <begin position="52"/>
        <end position="160"/>
    </location>
</feature>
<comment type="similarity">
    <text evidence="11 12">Belongs to the TonB-dependent receptor family.</text>
</comment>
<evidence type="ECO:0000256" key="9">
    <source>
        <dbReference type="ARBA" id="ARBA00023136"/>
    </source>
</evidence>
<dbReference type="EMBL" id="SRLE01000015">
    <property type="protein sequence ID" value="TGD71194.1"/>
    <property type="molecule type" value="Genomic_DNA"/>
</dbReference>
<evidence type="ECO:0000256" key="11">
    <source>
        <dbReference type="PROSITE-ProRule" id="PRU01360"/>
    </source>
</evidence>